<evidence type="ECO:0000256" key="8">
    <source>
        <dbReference type="ARBA" id="ARBA00022692"/>
    </source>
</evidence>
<dbReference type="InterPro" id="IPR003838">
    <property type="entry name" value="ABC3_permease_C"/>
</dbReference>
<keyword evidence="7 12" id="KW-0132">Cell division</keyword>
<comment type="subcellular location">
    <subcellularLocation>
        <location evidence="2">Cell membrane</location>
        <topology evidence="2">Multi-pass membrane protein</topology>
    </subcellularLocation>
</comment>
<evidence type="ECO:0000256" key="9">
    <source>
        <dbReference type="ARBA" id="ARBA00022989"/>
    </source>
</evidence>
<evidence type="ECO:0000259" key="14">
    <source>
        <dbReference type="Pfam" id="PF02687"/>
    </source>
</evidence>
<evidence type="ECO:0000256" key="10">
    <source>
        <dbReference type="ARBA" id="ARBA00023136"/>
    </source>
</evidence>
<comment type="caution">
    <text evidence="16">The sequence shown here is derived from an EMBL/GenBank/DDBJ whole genome shotgun (WGS) entry which is preliminary data.</text>
</comment>
<evidence type="ECO:0000256" key="2">
    <source>
        <dbReference type="ARBA" id="ARBA00004651"/>
    </source>
</evidence>
<keyword evidence="9 13" id="KW-1133">Transmembrane helix</keyword>
<evidence type="ECO:0000313" key="16">
    <source>
        <dbReference type="EMBL" id="NKY22595.1"/>
    </source>
</evidence>
<feature type="domain" description="FtsX extracellular" evidence="15">
    <location>
        <begin position="56"/>
        <end position="162"/>
    </location>
</feature>
<evidence type="ECO:0000256" key="13">
    <source>
        <dbReference type="SAM" id="Phobius"/>
    </source>
</evidence>
<feature type="transmembrane region" description="Helical" evidence="13">
    <location>
        <begin position="181"/>
        <end position="204"/>
    </location>
</feature>
<evidence type="ECO:0000256" key="3">
    <source>
        <dbReference type="ARBA" id="ARBA00007379"/>
    </source>
</evidence>
<keyword evidence="11 12" id="KW-0131">Cell cycle</keyword>
<dbReference type="Gene3D" id="3.30.70.3040">
    <property type="match status" value="1"/>
</dbReference>
<dbReference type="InterPro" id="IPR047929">
    <property type="entry name" value="FtsX_actino"/>
</dbReference>
<dbReference type="GO" id="GO:0005886">
    <property type="term" value="C:plasma membrane"/>
    <property type="evidence" value="ECO:0007669"/>
    <property type="project" value="UniProtKB-SubCell"/>
</dbReference>
<dbReference type="PANTHER" id="PTHR47755">
    <property type="entry name" value="CELL DIVISION PROTEIN FTSX"/>
    <property type="match status" value="1"/>
</dbReference>
<dbReference type="InterPro" id="IPR040690">
    <property type="entry name" value="FtsX_ECD"/>
</dbReference>
<evidence type="ECO:0000256" key="6">
    <source>
        <dbReference type="ARBA" id="ARBA00022475"/>
    </source>
</evidence>
<keyword evidence="10 12" id="KW-0472">Membrane</keyword>
<protein>
    <recommendedName>
        <fullName evidence="5 12">Cell division protein FtsX</fullName>
    </recommendedName>
</protein>
<dbReference type="PIRSF" id="PIRSF003097">
    <property type="entry name" value="FtsX"/>
    <property type="match status" value="1"/>
</dbReference>
<evidence type="ECO:0000256" key="5">
    <source>
        <dbReference type="ARBA" id="ARBA00021907"/>
    </source>
</evidence>
<keyword evidence="6 12" id="KW-1003">Cell membrane</keyword>
<reference evidence="16 17" key="1">
    <citation type="submission" date="2020-04" db="EMBL/GenBank/DDBJ databases">
        <title>MicrobeNet Type strains.</title>
        <authorList>
            <person name="Nicholson A.C."/>
        </authorList>
    </citation>
    <scope>NUCLEOTIDE SEQUENCE [LARGE SCALE GENOMIC DNA]</scope>
    <source>
        <strain evidence="16 17">ATCC BAA-788</strain>
    </source>
</reference>
<sequence length="305" mass="33511">MRMQFILSEIGIGLRRNLSMAISVILVTFVSLTFVGAAALLQMQIGKMKDDWYDKVEVSVFLCPAGESPEPTCAGGEVTDEQKDAIMAALEAPDIAPYIEHVYTETKQQAYDSFEQRFSGQFWSQVITVDDMNESLRIKLTDPEQYQVVADVLSGRQGVETVQDQREIYDTLFLVLNRATLLSVGLAAVMLLAAVLLITTTIRLSAMSRRRETGIMRMVGASNLFIQLPFMLEGAIAAFIGAALSVAGLWATVKYVIGDWLGGTLQWVPYVSTREVWLLAPALVGVAILLAAISSLVTLSRYTKV</sequence>
<keyword evidence="8 13" id="KW-0812">Transmembrane</keyword>
<name>A0A7X6KVL1_9CELL</name>
<keyword evidence="17" id="KW-1185">Reference proteome</keyword>
<feature type="transmembrane region" description="Helical" evidence="13">
    <location>
        <begin position="224"/>
        <end position="257"/>
    </location>
</feature>
<evidence type="ECO:0000256" key="1">
    <source>
        <dbReference type="ARBA" id="ARBA00003552"/>
    </source>
</evidence>
<feature type="transmembrane region" description="Helical" evidence="13">
    <location>
        <begin position="21"/>
        <end position="45"/>
    </location>
</feature>
<dbReference type="Pfam" id="PF18075">
    <property type="entry name" value="FtsX_ECD"/>
    <property type="match status" value="1"/>
</dbReference>
<dbReference type="EMBL" id="JAAXOX010000003">
    <property type="protein sequence ID" value="NKY22595.1"/>
    <property type="molecule type" value="Genomic_DNA"/>
</dbReference>
<organism evidence="16 17">
    <name type="scientific">Cellulomonas denverensis</name>
    <dbReference type="NCBI Taxonomy" id="264297"/>
    <lineage>
        <taxon>Bacteria</taxon>
        <taxon>Bacillati</taxon>
        <taxon>Actinomycetota</taxon>
        <taxon>Actinomycetes</taxon>
        <taxon>Micrococcales</taxon>
        <taxon>Cellulomonadaceae</taxon>
        <taxon>Cellulomonas</taxon>
    </lineage>
</organism>
<comment type="similarity">
    <text evidence="3 12">Belongs to the ABC-4 integral membrane protein family. FtsX subfamily.</text>
</comment>
<gene>
    <name evidence="16" type="ORF">HGA03_07920</name>
</gene>
<accession>A0A7X6KVL1</accession>
<dbReference type="Proteomes" id="UP000581206">
    <property type="component" value="Unassembled WGS sequence"/>
</dbReference>
<comment type="function">
    <text evidence="1">Part of the ABC transporter FtsEX involved in cellular division.</text>
</comment>
<evidence type="ECO:0000313" key="17">
    <source>
        <dbReference type="Proteomes" id="UP000581206"/>
    </source>
</evidence>
<dbReference type="AlphaFoldDB" id="A0A7X6KVL1"/>
<comment type="subunit">
    <text evidence="4">Forms a membrane-associated complex with FtsE.</text>
</comment>
<dbReference type="PANTHER" id="PTHR47755:SF1">
    <property type="entry name" value="CELL DIVISION PROTEIN FTSX"/>
    <property type="match status" value="1"/>
</dbReference>
<evidence type="ECO:0000256" key="12">
    <source>
        <dbReference type="PIRNR" id="PIRNR003097"/>
    </source>
</evidence>
<dbReference type="NCBIfam" id="NF038346">
    <property type="entry name" value="FtsX_actino"/>
    <property type="match status" value="1"/>
</dbReference>
<dbReference type="InterPro" id="IPR004513">
    <property type="entry name" value="FtsX"/>
</dbReference>
<evidence type="ECO:0000256" key="7">
    <source>
        <dbReference type="ARBA" id="ARBA00022618"/>
    </source>
</evidence>
<dbReference type="GO" id="GO:0051301">
    <property type="term" value="P:cell division"/>
    <property type="evidence" value="ECO:0007669"/>
    <property type="project" value="UniProtKB-KW"/>
</dbReference>
<evidence type="ECO:0000256" key="11">
    <source>
        <dbReference type="ARBA" id="ARBA00023306"/>
    </source>
</evidence>
<feature type="transmembrane region" description="Helical" evidence="13">
    <location>
        <begin position="277"/>
        <end position="299"/>
    </location>
</feature>
<evidence type="ECO:0000259" key="15">
    <source>
        <dbReference type="Pfam" id="PF18075"/>
    </source>
</evidence>
<proteinExistence type="inferred from homology"/>
<feature type="domain" description="ABC3 transporter permease C-terminal" evidence="14">
    <location>
        <begin position="186"/>
        <end position="304"/>
    </location>
</feature>
<evidence type="ECO:0000256" key="4">
    <source>
        <dbReference type="ARBA" id="ARBA00011160"/>
    </source>
</evidence>
<dbReference type="Pfam" id="PF02687">
    <property type="entry name" value="FtsX"/>
    <property type="match status" value="1"/>
</dbReference>
<dbReference type="RefSeq" id="WP_168629715.1">
    <property type="nucleotide sequence ID" value="NZ_BONL01000004.1"/>
</dbReference>